<comment type="caution">
    <text evidence="2">The sequence shown here is derived from an EMBL/GenBank/DDBJ whole genome shotgun (WGS) entry which is preliminary data.</text>
</comment>
<reference evidence="2 3" key="1">
    <citation type="submission" date="2014-10" db="EMBL/GenBank/DDBJ databases">
        <title>Draft genome of the hookworm Ancylostoma caninum.</title>
        <authorList>
            <person name="Mitreva M."/>
        </authorList>
    </citation>
    <scope>NUCLEOTIDE SEQUENCE [LARGE SCALE GENOMIC DNA]</scope>
    <source>
        <strain evidence="2 3">Baltimore</strain>
    </source>
</reference>
<keyword evidence="1" id="KW-0732">Signal</keyword>
<feature type="signal peptide" evidence="1">
    <location>
        <begin position="1"/>
        <end position="21"/>
    </location>
</feature>
<keyword evidence="3" id="KW-1185">Reference proteome</keyword>
<accession>A0A368H8H9</accession>
<feature type="chain" id="PRO_5016705090" evidence="1">
    <location>
        <begin position="22"/>
        <end position="73"/>
    </location>
</feature>
<dbReference type="Proteomes" id="UP000252519">
    <property type="component" value="Unassembled WGS sequence"/>
</dbReference>
<dbReference type="OrthoDB" id="10333527at2759"/>
<name>A0A368H8H9_ANCCA</name>
<dbReference type="EMBL" id="JOJR01000012">
    <property type="protein sequence ID" value="RCN51617.1"/>
    <property type="molecule type" value="Genomic_DNA"/>
</dbReference>
<evidence type="ECO:0000313" key="3">
    <source>
        <dbReference type="Proteomes" id="UP000252519"/>
    </source>
</evidence>
<evidence type="ECO:0000256" key="1">
    <source>
        <dbReference type="SAM" id="SignalP"/>
    </source>
</evidence>
<gene>
    <name evidence="2" type="ORF">ANCCAN_02284</name>
</gene>
<evidence type="ECO:0000313" key="2">
    <source>
        <dbReference type="EMBL" id="RCN51617.1"/>
    </source>
</evidence>
<organism evidence="2 3">
    <name type="scientific">Ancylostoma caninum</name>
    <name type="common">Dog hookworm</name>
    <dbReference type="NCBI Taxonomy" id="29170"/>
    <lineage>
        <taxon>Eukaryota</taxon>
        <taxon>Metazoa</taxon>
        <taxon>Ecdysozoa</taxon>
        <taxon>Nematoda</taxon>
        <taxon>Chromadorea</taxon>
        <taxon>Rhabditida</taxon>
        <taxon>Rhabditina</taxon>
        <taxon>Rhabditomorpha</taxon>
        <taxon>Strongyloidea</taxon>
        <taxon>Ancylostomatidae</taxon>
        <taxon>Ancylostomatinae</taxon>
        <taxon>Ancylostoma</taxon>
    </lineage>
</organism>
<proteinExistence type="predicted"/>
<protein>
    <submittedName>
        <fullName evidence="2">Uncharacterized protein</fullName>
    </submittedName>
</protein>
<dbReference type="AlphaFoldDB" id="A0A368H8H9"/>
<sequence>MKSLAFIGLLLILVNVDYCKGVPTINGNAHHEPKRLSATFGGSFQRMRRDQCCRVSQILNCCYFQWYWKDMPM</sequence>